<proteinExistence type="predicted"/>
<dbReference type="EMBL" id="AP026563">
    <property type="protein sequence ID" value="BDP44577.1"/>
    <property type="molecule type" value="Genomic_DNA"/>
</dbReference>
<evidence type="ECO:0000313" key="2">
    <source>
        <dbReference type="EMBL" id="BDP44577.1"/>
    </source>
</evidence>
<gene>
    <name evidence="2" type="ORF">DAETH_45460</name>
</gene>
<dbReference type="RefSeq" id="WP_264778825.1">
    <property type="nucleotide sequence ID" value="NZ_AP026563.1"/>
</dbReference>
<keyword evidence="1" id="KW-0472">Membrane</keyword>
<sequence length="165" mass="16954">MTQASPHDQTFVLQKIQPALLGLMDGSVSTLAPLFATAGLTGRPIDAFFVGLAASVGAGISMGLAEALSDDGKVSGRGSPLGRGLITGLATILGGMLHTLPFLLPDLRAALALAYGVVVVELLVIAYIRFHYMRSPLGQTIFQVIVGGAVVFGVGVWLGNLGARP</sequence>
<keyword evidence="1" id="KW-1133">Transmembrane helix</keyword>
<accession>A0ABN6RMN2</accession>
<feature type="transmembrane region" description="Helical" evidence="1">
    <location>
        <begin position="20"/>
        <end position="41"/>
    </location>
</feature>
<evidence type="ECO:0008006" key="4">
    <source>
        <dbReference type="Google" id="ProtNLM"/>
    </source>
</evidence>
<reference evidence="2" key="1">
    <citation type="submission" date="2022-07" db="EMBL/GenBank/DDBJ databases">
        <title>Complete Genome Sequence of the Radioresistant Bacterium Deinococcus aetherius ST0316, Isolated from the Air Dust collected in Lower Stratosphere above Japan.</title>
        <authorList>
            <person name="Satoh K."/>
            <person name="Hagiwara K."/>
            <person name="Katsumata K."/>
            <person name="Kubo A."/>
            <person name="Yokobori S."/>
            <person name="Yamagishi A."/>
            <person name="Oono Y."/>
            <person name="Narumi I."/>
        </authorList>
    </citation>
    <scope>NUCLEOTIDE SEQUENCE</scope>
    <source>
        <strain evidence="2">ST0316</strain>
        <plasmid evidence="2">pDAETH-3</plasmid>
    </source>
</reference>
<feature type="transmembrane region" description="Helical" evidence="1">
    <location>
        <begin position="109"/>
        <end position="128"/>
    </location>
</feature>
<keyword evidence="2" id="KW-0614">Plasmid</keyword>
<evidence type="ECO:0000256" key="1">
    <source>
        <dbReference type="SAM" id="Phobius"/>
    </source>
</evidence>
<feature type="transmembrane region" description="Helical" evidence="1">
    <location>
        <begin position="140"/>
        <end position="159"/>
    </location>
</feature>
<organism evidence="2 3">
    <name type="scientific">Deinococcus aetherius</name>
    <dbReference type="NCBI Taxonomy" id="200252"/>
    <lineage>
        <taxon>Bacteria</taxon>
        <taxon>Thermotogati</taxon>
        <taxon>Deinococcota</taxon>
        <taxon>Deinococci</taxon>
        <taxon>Deinococcales</taxon>
        <taxon>Deinococcaceae</taxon>
        <taxon>Deinococcus</taxon>
    </lineage>
</organism>
<dbReference type="Proteomes" id="UP001064971">
    <property type="component" value="Plasmid pDAETH-3"/>
</dbReference>
<keyword evidence="3" id="KW-1185">Reference proteome</keyword>
<protein>
    <recommendedName>
        <fullName evidence="4">VIT family protein</fullName>
    </recommendedName>
</protein>
<evidence type="ECO:0000313" key="3">
    <source>
        <dbReference type="Proteomes" id="UP001064971"/>
    </source>
</evidence>
<name>A0ABN6RMN2_9DEIO</name>
<feature type="transmembrane region" description="Helical" evidence="1">
    <location>
        <begin position="47"/>
        <end position="69"/>
    </location>
</feature>
<geneLocation type="plasmid" evidence="2 3">
    <name>pDAETH-3</name>
</geneLocation>
<keyword evidence="1" id="KW-0812">Transmembrane</keyword>
<feature type="transmembrane region" description="Helical" evidence="1">
    <location>
        <begin position="81"/>
        <end position="103"/>
    </location>
</feature>